<keyword evidence="4 9" id="KW-0408">Iron</keyword>
<dbReference type="RefSeq" id="WP_166917571.1">
    <property type="nucleotide sequence ID" value="NZ_CP050253.1"/>
</dbReference>
<keyword evidence="5 9" id="KW-0350">Heme biosynthesis</keyword>
<dbReference type="Gene3D" id="3.40.50.1400">
    <property type="match status" value="2"/>
</dbReference>
<evidence type="ECO:0000256" key="10">
    <source>
        <dbReference type="RuleBase" id="RU004185"/>
    </source>
</evidence>
<keyword evidence="3 9" id="KW-0479">Metal-binding</keyword>
<comment type="catalytic activity">
    <reaction evidence="9">
        <text>heme b + 2 H(+) = protoporphyrin IX + Fe(2+)</text>
        <dbReference type="Rhea" id="RHEA:22584"/>
        <dbReference type="ChEBI" id="CHEBI:15378"/>
        <dbReference type="ChEBI" id="CHEBI:29033"/>
        <dbReference type="ChEBI" id="CHEBI:57306"/>
        <dbReference type="ChEBI" id="CHEBI:60344"/>
        <dbReference type="EC" id="4.98.1.1"/>
    </reaction>
</comment>
<dbReference type="InParanoid" id="A0A6G9IDG5"/>
<dbReference type="CDD" id="cd00419">
    <property type="entry name" value="Ferrochelatase_C"/>
    <property type="match status" value="1"/>
</dbReference>
<organism evidence="11 12">
    <name type="scientific">Zophobihabitans entericus</name>
    <dbReference type="NCBI Taxonomy" id="1635327"/>
    <lineage>
        <taxon>Bacteria</taxon>
        <taxon>Pseudomonadati</taxon>
        <taxon>Pseudomonadota</taxon>
        <taxon>Gammaproteobacteria</taxon>
        <taxon>Orbales</taxon>
        <taxon>Orbaceae</taxon>
        <taxon>Zophobihabitans</taxon>
    </lineage>
</organism>
<name>A0A6G9IDG5_9GAMM</name>
<dbReference type="GO" id="GO:0005737">
    <property type="term" value="C:cytoplasm"/>
    <property type="evidence" value="ECO:0007669"/>
    <property type="project" value="UniProtKB-SubCell"/>
</dbReference>
<dbReference type="AlphaFoldDB" id="A0A6G9IDG5"/>
<comment type="similarity">
    <text evidence="1 9 10">Belongs to the ferrochelatase family.</text>
</comment>
<comment type="catalytic activity">
    <reaction evidence="8">
        <text>Fe-coproporphyrin III + 2 H(+) = coproporphyrin III + Fe(2+)</text>
        <dbReference type="Rhea" id="RHEA:49572"/>
        <dbReference type="ChEBI" id="CHEBI:15378"/>
        <dbReference type="ChEBI" id="CHEBI:29033"/>
        <dbReference type="ChEBI" id="CHEBI:68438"/>
        <dbReference type="ChEBI" id="CHEBI:131725"/>
        <dbReference type="EC" id="4.99.1.9"/>
    </reaction>
    <physiologicalReaction direction="right-to-left" evidence="8">
        <dbReference type="Rhea" id="RHEA:49574"/>
    </physiologicalReaction>
</comment>
<evidence type="ECO:0000256" key="3">
    <source>
        <dbReference type="ARBA" id="ARBA00022723"/>
    </source>
</evidence>
<keyword evidence="2 9" id="KW-0963">Cytoplasm</keyword>
<evidence type="ECO:0000256" key="4">
    <source>
        <dbReference type="ARBA" id="ARBA00023004"/>
    </source>
</evidence>
<dbReference type="HAMAP" id="MF_00323">
    <property type="entry name" value="Ferrochelatase"/>
    <property type="match status" value="1"/>
</dbReference>
<keyword evidence="7 9" id="KW-0627">Porphyrin biosynthesis</keyword>
<feature type="binding site" evidence="9">
    <location>
        <position position="276"/>
    </location>
    <ligand>
        <name>Fe(2+)</name>
        <dbReference type="ChEBI" id="CHEBI:29033"/>
    </ligand>
</feature>
<evidence type="ECO:0000256" key="1">
    <source>
        <dbReference type="ARBA" id="ARBA00007718"/>
    </source>
</evidence>
<comment type="pathway">
    <text evidence="9">Porphyrin-containing compound metabolism; protoheme biosynthesis; protoheme from protoporphyrin-IX: step 1/1.</text>
</comment>
<dbReference type="InterPro" id="IPR033659">
    <property type="entry name" value="Ferrochelatase_N"/>
</dbReference>
<dbReference type="InterPro" id="IPR001015">
    <property type="entry name" value="Ferrochelatase"/>
</dbReference>
<dbReference type="SUPFAM" id="SSF53800">
    <property type="entry name" value="Chelatase"/>
    <property type="match status" value="1"/>
</dbReference>
<evidence type="ECO:0000256" key="8">
    <source>
        <dbReference type="ARBA" id="ARBA00024536"/>
    </source>
</evidence>
<dbReference type="Proteomes" id="UP000501168">
    <property type="component" value="Chromosome"/>
</dbReference>
<dbReference type="GO" id="GO:0006783">
    <property type="term" value="P:heme biosynthetic process"/>
    <property type="evidence" value="ECO:0007669"/>
    <property type="project" value="UniProtKB-UniRule"/>
</dbReference>
<evidence type="ECO:0000256" key="7">
    <source>
        <dbReference type="ARBA" id="ARBA00023244"/>
    </source>
</evidence>
<feature type="binding site" evidence="9">
    <location>
        <position position="192"/>
    </location>
    <ligand>
        <name>Fe(2+)</name>
        <dbReference type="ChEBI" id="CHEBI:29033"/>
    </ligand>
</feature>
<evidence type="ECO:0000256" key="6">
    <source>
        <dbReference type="ARBA" id="ARBA00023239"/>
    </source>
</evidence>
<reference evidence="11 12" key="1">
    <citation type="submission" date="2020-03" db="EMBL/GenBank/DDBJ databases">
        <title>Complete genome sequence of Orbus sp. IPMB12 (BCRC 80908).</title>
        <authorList>
            <person name="Lo W.-S."/>
            <person name="Chang T.-H."/>
            <person name="Kuo C.-H."/>
        </authorList>
    </citation>
    <scope>NUCLEOTIDE SEQUENCE [LARGE SCALE GENOMIC DNA]</scope>
    <source>
        <strain evidence="11 12">IPMB12</strain>
    </source>
</reference>
<dbReference type="CDD" id="cd03411">
    <property type="entry name" value="Ferrochelatase_N"/>
    <property type="match status" value="1"/>
</dbReference>
<dbReference type="NCBIfam" id="TIGR00109">
    <property type="entry name" value="hemH"/>
    <property type="match status" value="1"/>
</dbReference>
<dbReference type="UniPathway" id="UPA00252">
    <property type="reaction ID" value="UER00325"/>
</dbReference>
<evidence type="ECO:0000313" key="11">
    <source>
        <dbReference type="EMBL" id="QIQ22275.1"/>
    </source>
</evidence>
<dbReference type="EMBL" id="CP050253">
    <property type="protein sequence ID" value="QIQ22275.1"/>
    <property type="molecule type" value="Genomic_DNA"/>
</dbReference>
<gene>
    <name evidence="9 11" type="primary">hemH</name>
    <name evidence="11" type="ORF">IPMB12_11605</name>
</gene>
<dbReference type="GO" id="GO:0046872">
    <property type="term" value="F:metal ion binding"/>
    <property type="evidence" value="ECO:0007669"/>
    <property type="project" value="UniProtKB-KW"/>
</dbReference>
<keyword evidence="6 9" id="KW-0456">Lyase</keyword>
<dbReference type="FunCoup" id="A0A6G9IDG5">
    <property type="interactions" value="451"/>
</dbReference>
<proteinExistence type="inferred from homology"/>
<dbReference type="PANTHER" id="PTHR11108">
    <property type="entry name" value="FERROCHELATASE"/>
    <property type="match status" value="1"/>
</dbReference>
<evidence type="ECO:0000256" key="2">
    <source>
        <dbReference type="ARBA" id="ARBA00022490"/>
    </source>
</evidence>
<comment type="subcellular location">
    <subcellularLocation>
        <location evidence="9">Cytoplasm</location>
    </subcellularLocation>
</comment>
<dbReference type="InterPro" id="IPR033644">
    <property type="entry name" value="Ferrochelatase_C"/>
</dbReference>
<evidence type="ECO:0000313" key="12">
    <source>
        <dbReference type="Proteomes" id="UP000501168"/>
    </source>
</evidence>
<dbReference type="EC" id="4.98.1.1" evidence="9"/>
<keyword evidence="12" id="KW-1185">Reference proteome</keyword>
<protein>
    <recommendedName>
        <fullName evidence="9">Ferrochelatase</fullName>
        <ecNumber evidence="9">4.98.1.1</ecNumber>
    </recommendedName>
    <alternativeName>
        <fullName evidence="9">Heme synthase</fullName>
    </alternativeName>
    <alternativeName>
        <fullName evidence="9">Protoheme ferro-lyase</fullName>
    </alternativeName>
</protein>
<accession>A0A6G9IDG5</accession>
<dbReference type="GO" id="GO:0004325">
    <property type="term" value="F:ferrochelatase activity"/>
    <property type="evidence" value="ECO:0007669"/>
    <property type="project" value="UniProtKB-UniRule"/>
</dbReference>
<dbReference type="PANTHER" id="PTHR11108:SF1">
    <property type="entry name" value="FERROCHELATASE, MITOCHONDRIAL"/>
    <property type="match status" value="1"/>
</dbReference>
<dbReference type="FunFam" id="3.40.50.1400:FF:000002">
    <property type="entry name" value="Ferrochelatase"/>
    <property type="match status" value="1"/>
</dbReference>
<sequence>MIKQNIGILLVNLGTPDAPTPQAIKPYLSEFLSDRHVVDVSPIIWWPLLRFIIIPKRIKHITQRYASIWTEQGSPLLKYSRSLCEKLSQKYPDKQIELAMTYGNPDLQQALEKLKQCDVIKVLPLYPQFSTTTTDAVIDKVKALTTTWSQKPEFEFVRDYADHIAYINGLCQHIEQAFTLHGKPDTLLFSYHGIPESYIRDRKDNYVDRCELTTLLVNSALQAKGVQVDVQMSYQSRFGKAKWVEPDTTPTLIELAKQGKQHIQVICPGFAVDCIETLDEIDELNRQEFLQAGGKQFYYIPALNDSPEQVSLMAELLNL</sequence>
<evidence type="ECO:0000256" key="9">
    <source>
        <dbReference type="HAMAP-Rule" id="MF_00323"/>
    </source>
</evidence>
<evidence type="ECO:0000256" key="5">
    <source>
        <dbReference type="ARBA" id="ARBA00023133"/>
    </source>
</evidence>
<comment type="function">
    <text evidence="9">Catalyzes the ferrous insertion into protoporphyrin IX.</text>
</comment>
<dbReference type="Pfam" id="PF00762">
    <property type="entry name" value="Ferrochelatase"/>
    <property type="match status" value="1"/>
</dbReference>
<dbReference type="KEGG" id="orb:IPMB12_11605"/>